<proteinExistence type="predicted"/>
<dbReference type="InParanoid" id="A0A0D1E7M1"/>
<dbReference type="KEGG" id="uma:UMAG_10093"/>
<dbReference type="AlphaFoldDB" id="A0A0D1E7M1"/>
<reference evidence="2 3" key="1">
    <citation type="journal article" date="2006" name="Nature">
        <title>Insights from the genome of the biotrophic fungal plant pathogen Ustilago maydis.</title>
        <authorList>
            <person name="Kamper J."/>
            <person name="Kahmann R."/>
            <person name="Bolker M."/>
            <person name="Ma L.J."/>
            <person name="Brefort T."/>
            <person name="Saville B.J."/>
            <person name="Banuett F."/>
            <person name="Kronstad J.W."/>
            <person name="Gold S.E."/>
            <person name="Muller O."/>
            <person name="Perlin M.H."/>
            <person name="Wosten H.A."/>
            <person name="de Vries R."/>
            <person name="Ruiz-Herrera J."/>
            <person name="Reynaga-Pena C.G."/>
            <person name="Snetselaar K."/>
            <person name="McCann M."/>
            <person name="Perez-Martin J."/>
            <person name="Feldbrugge M."/>
            <person name="Basse C.W."/>
            <person name="Steinberg G."/>
            <person name="Ibeas J.I."/>
            <person name="Holloman W."/>
            <person name="Guzman P."/>
            <person name="Farman M."/>
            <person name="Stajich J.E."/>
            <person name="Sentandreu R."/>
            <person name="Gonzalez-Prieto J.M."/>
            <person name="Kennell J.C."/>
            <person name="Molina L."/>
            <person name="Schirawski J."/>
            <person name="Mendoza-Mendoza A."/>
            <person name="Greilinger D."/>
            <person name="Munch K."/>
            <person name="Rossel N."/>
            <person name="Scherer M."/>
            <person name="Vranes M."/>
            <person name="Ladendorf O."/>
            <person name="Vincon V."/>
            <person name="Fuchs U."/>
            <person name="Sandrock B."/>
            <person name="Meng S."/>
            <person name="Ho E.C."/>
            <person name="Cahill M.J."/>
            <person name="Boyce K.J."/>
            <person name="Klose J."/>
            <person name="Klosterman S.J."/>
            <person name="Deelstra H.J."/>
            <person name="Ortiz-Castellanos L."/>
            <person name="Li W."/>
            <person name="Sanchez-Alonso P."/>
            <person name="Schreier P.H."/>
            <person name="Hauser-Hahn I."/>
            <person name="Vaupel M."/>
            <person name="Koopmann E."/>
            <person name="Friedrich G."/>
            <person name="Voss H."/>
            <person name="Schluter T."/>
            <person name="Margolis J."/>
            <person name="Platt D."/>
            <person name="Swimmer C."/>
            <person name="Gnirke A."/>
            <person name="Chen F."/>
            <person name="Vysotskaia V."/>
            <person name="Mannhaupt G."/>
            <person name="Guldener U."/>
            <person name="Munsterkotter M."/>
            <person name="Haase D."/>
            <person name="Oesterheld M."/>
            <person name="Mewes H.W."/>
            <person name="Mauceli E.W."/>
            <person name="DeCaprio D."/>
            <person name="Wade C.M."/>
            <person name="Butler J."/>
            <person name="Young S."/>
            <person name="Jaffe D.B."/>
            <person name="Calvo S."/>
            <person name="Nusbaum C."/>
            <person name="Galagan J."/>
            <person name="Birren B.W."/>
        </authorList>
    </citation>
    <scope>NUCLEOTIDE SEQUENCE [LARGE SCALE GENOMIC DNA]</scope>
    <source>
        <strain evidence="3">DSM 14603 / FGSC 9021 / UM521</strain>
    </source>
</reference>
<feature type="compositionally biased region" description="Polar residues" evidence="1">
    <location>
        <begin position="26"/>
        <end position="35"/>
    </location>
</feature>
<keyword evidence="3" id="KW-1185">Reference proteome</keyword>
<feature type="compositionally biased region" description="Low complexity" evidence="1">
    <location>
        <begin position="1"/>
        <end position="16"/>
    </location>
</feature>
<accession>A0A0D1E7M1</accession>
<name>A0A0D1E7M1_MYCMD</name>
<evidence type="ECO:0000313" key="2">
    <source>
        <dbReference type="EMBL" id="KIS71879.1"/>
    </source>
</evidence>
<dbReference type="OrthoDB" id="2556546at2759"/>
<sequence>MLSLPSTSSTATQTPTCHSSPPPPASQQELSSPASFDSRAEFPLAKVFDVESPTNSYGDQARPGRRKRNRGSRQRLSNLPTPPSPFGSHLGMPPPTPRSTPYNHVPRHRSRFTPRPTRRELAVENGEVPRSDPEQVYDTFLSAVDSFKKLAVRCGEIAAEIITQRGKKDWTVQVTKTALVLVCVFRPRWVLGAMNASYSVLRDPWRSYHHALYTVFIARFLIP</sequence>
<feature type="compositionally biased region" description="Basic and acidic residues" evidence="1">
    <location>
        <begin position="117"/>
        <end position="130"/>
    </location>
</feature>
<dbReference type="VEuPathDB" id="FungiDB:UMAG_10093"/>
<dbReference type="RefSeq" id="XP_011386651.1">
    <property type="nucleotide sequence ID" value="XM_011388349.1"/>
</dbReference>
<dbReference type="Proteomes" id="UP000000561">
    <property type="component" value="Chromosome 1"/>
</dbReference>
<evidence type="ECO:0000313" key="3">
    <source>
        <dbReference type="Proteomes" id="UP000000561"/>
    </source>
</evidence>
<evidence type="ECO:0000256" key="1">
    <source>
        <dbReference type="SAM" id="MobiDB-lite"/>
    </source>
</evidence>
<feature type="compositionally biased region" description="Basic residues" evidence="1">
    <location>
        <begin position="63"/>
        <end position="73"/>
    </location>
</feature>
<gene>
    <name evidence="2" type="ORF">UMAG_10093</name>
</gene>
<dbReference type="EMBL" id="CM003140">
    <property type="protein sequence ID" value="KIS71879.1"/>
    <property type="molecule type" value="Genomic_DNA"/>
</dbReference>
<protein>
    <submittedName>
        <fullName evidence="2">Uncharacterized protein</fullName>
    </submittedName>
</protein>
<organism evidence="2 3">
    <name type="scientific">Mycosarcoma maydis</name>
    <name type="common">Corn smut fungus</name>
    <name type="synonym">Ustilago maydis</name>
    <dbReference type="NCBI Taxonomy" id="5270"/>
    <lineage>
        <taxon>Eukaryota</taxon>
        <taxon>Fungi</taxon>
        <taxon>Dikarya</taxon>
        <taxon>Basidiomycota</taxon>
        <taxon>Ustilaginomycotina</taxon>
        <taxon>Ustilaginomycetes</taxon>
        <taxon>Ustilaginales</taxon>
        <taxon>Ustilaginaceae</taxon>
        <taxon>Mycosarcoma</taxon>
    </lineage>
</organism>
<dbReference type="GeneID" id="23566164"/>
<feature type="region of interest" description="Disordered" evidence="1">
    <location>
        <begin position="1"/>
        <end position="130"/>
    </location>
</feature>